<dbReference type="EMBL" id="BSFQ01000044">
    <property type="protein sequence ID" value="GLL15265.1"/>
    <property type="molecule type" value="Genomic_DNA"/>
</dbReference>
<dbReference type="GO" id="GO:0046872">
    <property type="term" value="F:metal ion binding"/>
    <property type="evidence" value="ECO:0007669"/>
    <property type="project" value="UniProtKB-KW"/>
</dbReference>
<feature type="domain" description="Fumarylacetoacetase-like C-terminal" evidence="2">
    <location>
        <begin position="67"/>
        <end position="271"/>
    </location>
</feature>
<dbReference type="Gene3D" id="3.90.850.10">
    <property type="entry name" value="Fumarylacetoacetase-like, C-terminal domain"/>
    <property type="match status" value="1"/>
</dbReference>
<dbReference type="InterPro" id="IPR036663">
    <property type="entry name" value="Fumarylacetoacetase_C_sf"/>
</dbReference>
<reference evidence="3" key="2">
    <citation type="submission" date="2023-01" db="EMBL/GenBank/DDBJ databases">
        <authorList>
            <person name="Sun Q."/>
            <person name="Evtushenko L."/>
        </authorList>
    </citation>
    <scope>NUCLEOTIDE SEQUENCE</scope>
    <source>
        <strain evidence="3">VKM Ac-1069</strain>
    </source>
</reference>
<dbReference type="SUPFAM" id="SSF56529">
    <property type="entry name" value="FAH"/>
    <property type="match status" value="1"/>
</dbReference>
<keyword evidence="4" id="KW-1185">Reference proteome</keyword>
<dbReference type="InterPro" id="IPR011234">
    <property type="entry name" value="Fumarylacetoacetase-like_C"/>
</dbReference>
<dbReference type="Pfam" id="PF01557">
    <property type="entry name" value="FAA_hydrolase"/>
    <property type="match status" value="1"/>
</dbReference>
<organism evidence="3 4">
    <name type="scientific">Pseudonocardia halophobica</name>
    <dbReference type="NCBI Taxonomy" id="29401"/>
    <lineage>
        <taxon>Bacteria</taxon>
        <taxon>Bacillati</taxon>
        <taxon>Actinomycetota</taxon>
        <taxon>Actinomycetes</taxon>
        <taxon>Pseudonocardiales</taxon>
        <taxon>Pseudonocardiaceae</taxon>
        <taxon>Pseudonocardia</taxon>
    </lineage>
</organism>
<keyword evidence="1" id="KW-0479">Metal-binding</keyword>
<evidence type="ECO:0000313" key="3">
    <source>
        <dbReference type="EMBL" id="GLL15265.1"/>
    </source>
</evidence>
<gene>
    <name evidence="3" type="ORF">GCM10017577_64150</name>
</gene>
<evidence type="ECO:0000259" key="2">
    <source>
        <dbReference type="Pfam" id="PF01557"/>
    </source>
</evidence>
<dbReference type="PANTHER" id="PTHR11820">
    <property type="entry name" value="ACYLPYRUVASE"/>
    <property type="match status" value="1"/>
</dbReference>
<evidence type="ECO:0000313" key="4">
    <source>
        <dbReference type="Proteomes" id="UP001143463"/>
    </source>
</evidence>
<protein>
    <submittedName>
        <fullName evidence="3">Fumarylacetoacetate hydrolase</fullName>
    </submittedName>
</protein>
<reference evidence="3" key="1">
    <citation type="journal article" date="2014" name="Int. J. Syst. Evol. Microbiol.">
        <title>Complete genome sequence of Corynebacterium casei LMG S-19264T (=DSM 44701T), isolated from a smear-ripened cheese.</title>
        <authorList>
            <consortium name="US DOE Joint Genome Institute (JGI-PGF)"/>
            <person name="Walter F."/>
            <person name="Albersmeier A."/>
            <person name="Kalinowski J."/>
            <person name="Ruckert C."/>
        </authorList>
    </citation>
    <scope>NUCLEOTIDE SEQUENCE</scope>
    <source>
        <strain evidence="3">VKM Ac-1069</strain>
    </source>
</reference>
<comment type="caution">
    <text evidence="3">The sequence shown here is derived from an EMBL/GenBank/DDBJ whole genome shotgun (WGS) entry which is preliminary data.</text>
</comment>
<dbReference type="AlphaFoldDB" id="A0A9W6NZY7"/>
<dbReference type="GO" id="GO:0016787">
    <property type="term" value="F:hydrolase activity"/>
    <property type="evidence" value="ECO:0007669"/>
    <property type="project" value="UniProtKB-KW"/>
</dbReference>
<name>A0A9W6NZY7_9PSEU</name>
<keyword evidence="3" id="KW-0378">Hydrolase</keyword>
<sequence>MRLVGLRDGRDVLVSRVLGDRLTPVAQVDDFYADVLKWRAAAAAVTAGERPLAGARLAPPVPAAARVLCLGLNYRRHAEEGVYGVPDHPTIFGRWTRSLTVGDTPVPVPANEPGLDWEGEVAAVVGDRLSDVDAATAERAVLGHAVVNDLTARTAQKLTAQWTLGKNADRSGPMGPLVTVDESGPLSTGLRLTTRVNGEVVQEGDTRDLIFGVGTVLSLVSRTLTLEPGDVLLTGTPEGVGYVRTPPRFLRPGDVVEVEVDRLGVLRTPIVGPEER</sequence>
<accession>A0A9W6NZY7</accession>
<dbReference type="PANTHER" id="PTHR11820:SF112">
    <property type="entry name" value="FUMARYLACETOACETATE HYDROLASE FAMILY PROTEIN (AFU_ORTHOLOGUE AFUA_1G02370)-RELATED"/>
    <property type="match status" value="1"/>
</dbReference>
<proteinExistence type="predicted"/>
<dbReference type="RefSeq" id="WP_037052080.1">
    <property type="nucleotide sequence ID" value="NZ_BAAAUZ010000050.1"/>
</dbReference>
<evidence type="ECO:0000256" key="1">
    <source>
        <dbReference type="ARBA" id="ARBA00022723"/>
    </source>
</evidence>
<dbReference type="Proteomes" id="UP001143463">
    <property type="component" value="Unassembled WGS sequence"/>
</dbReference>